<evidence type="ECO:0000313" key="1">
    <source>
        <dbReference type="EMBL" id="KAK2852746.1"/>
    </source>
</evidence>
<proteinExistence type="predicted"/>
<dbReference type="EMBL" id="JAVHJS010000007">
    <property type="protein sequence ID" value="KAK2852746.1"/>
    <property type="molecule type" value="Genomic_DNA"/>
</dbReference>
<comment type="caution">
    <text evidence="1">The sequence shown here is derived from an EMBL/GenBank/DDBJ whole genome shotgun (WGS) entry which is preliminary data.</text>
</comment>
<keyword evidence="2" id="KW-1185">Reference proteome</keyword>
<dbReference type="Proteomes" id="UP001187315">
    <property type="component" value="Unassembled WGS sequence"/>
</dbReference>
<protein>
    <submittedName>
        <fullName evidence="1">Uncharacterized protein</fullName>
    </submittedName>
</protein>
<reference evidence="1" key="1">
    <citation type="submission" date="2023-08" db="EMBL/GenBank/DDBJ databases">
        <title>Pelteobagrus vachellii genome.</title>
        <authorList>
            <person name="Liu H."/>
        </authorList>
    </citation>
    <scope>NUCLEOTIDE SEQUENCE</scope>
    <source>
        <strain evidence="1">PRFRI_2022a</strain>
        <tissue evidence="1">Muscle</tissue>
    </source>
</reference>
<evidence type="ECO:0000313" key="2">
    <source>
        <dbReference type="Proteomes" id="UP001187315"/>
    </source>
</evidence>
<gene>
    <name evidence="1" type="ORF">Q7C36_007947</name>
</gene>
<name>A0AA88N9M2_TACVA</name>
<organism evidence="1 2">
    <name type="scientific">Tachysurus vachellii</name>
    <name type="common">Darkbarbel catfish</name>
    <name type="synonym">Pelteobagrus vachellii</name>
    <dbReference type="NCBI Taxonomy" id="175792"/>
    <lineage>
        <taxon>Eukaryota</taxon>
        <taxon>Metazoa</taxon>
        <taxon>Chordata</taxon>
        <taxon>Craniata</taxon>
        <taxon>Vertebrata</taxon>
        <taxon>Euteleostomi</taxon>
        <taxon>Actinopterygii</taxon>
        <taxon>Neopterygii</taxon>
        <taxon>Teleostei</taxon>
        <taxon>Ostariophysi</taxon>
        <taxon>Siluriformes</taxon>
        <taxon>Bagridae</taxon>
        <taxon>Tachysurus</taxon>
    </lineage>
</organism>
<dbReference type="AlphaFoldDB" id="A0AA88N9M2"/>
<sequence length="88" mass="9997">MDSVFNVLQCSKAGGFGSERERMKAEHIALHPLLALRKSPHITQRNAACDSAEPAELAGGRSKFDDHIECFWELDRQSWWVLLMQKTV</sequence>
<accession>A0AA88N9M2</accession>